<reference evidence="2" key="1">
    <citation type="submission" date="2021-02" db="EMBL/GenBank/DDBJ databases">
        <authorList>
            <person name="Dougan E. K."/>
            <person name="Rhodes N."/>
            <person name="Thang M."/>
            <person name="Chan C."/>
        </authorList>
    </citation>
    <scope>NUCLEOTIDE SEQUENCE</scope>
</reference>
<feature type="signal peptide" evidence="1">
    <location>
        <begin position="1"/>
        <end position="22"/>
    </location>
</feature>
<dbReference type="EMBL" id="CAJNNV010024847">
    <property type="protein sequence ID" value="CAE8610822.1"/>
    <property type="molecule type" value="Genomic_DNA"/>
</dbReference>
<evidence type="ECO:0000256" key="1">
    <source>
        <dbReference type="SAM" id="SignalP"/>
    </source>
</evidence>
<protein>
    <submittedName>
        <fullName evidence="2">Uncharacterized protein</fullName>
    </submittedName>
</protein>
<proteinExistence type="predicted"/>
<dbReference type="AlphaFoldDB" id="A0A813FB69"/>
<keyword evidence="1" id="KW-0732">Signal</keyword>
<dbReference type="Proteomes" id="UP000654075">
    <property type="component" value="Unassembled WGS sequence"/>
</dbReference>
<accession>A0A813FB69</accession>
<comment type="caution">
    <text evidence="2">The sequence shown here is derived from an EMBL/GenBank/DDBJ whole genome shotgun (WGS) entry which is preliminary data.</text>
</comment>
<evidence type="ECO:0000313" key="2">
    <source>
        <dbReference type="EMBL" id="CAE8610822.1"/>
    </source>
</evidence>
<sequence length="489" mass="52900">MVFPFLLQVLLHVAATGDKVSADSATAVAASTCTSDSGDATAAAALQNAAVSAASLEERCKRSAFCFTVVVSPRQQQLRRQQARQLQAAELPQTAVPPRPPPVLRALAAALRALDVEAPLKNGLPDDLLAMAWEEPISGSEPGGRCIRFGDLQRWLQNFDLSCAPGVVDPRIRQRLRVRLEAEGFDGVFLAGDPTDSARAALAVAEACLLEMQREAGFLQRRSKAFGSPFGSEPKVSVPVLRQSVQFTRGSLEVSSEQDVVLRGVAAAAHRPGTSLLFVGYREAFCGQTMKKRGWTCSGQRQLLGFASAEALPLRGSATKLAAPRRDVTADLPHKLDSPHKLVPQLLSAMLFFKWFASVPDMSALQCKACVSRRSSSRGHRRVSISVLLWVELPELAFEDSSSQAERRPTQRTRRALRGLARWLLVPEGRHLVLLVEGGDRREAEAVTAVLVKRGVAPERLPFRLQDGPVQLSVSGESLPVQVGCSAAR</sequence>
<evidence type="ECO:0000313" key="3">
    <source>
        <dbReference type="Proteomes" id="UP000654075"/>
    </source>
</evidence>
<organism evidence="2 3">
    <name type="scientific">Polarella glacialis</name>
    <name type="common">Dinoflagellate</name>
    <dbReference type="NCBI Taxonomy" id="89957"/>
    <lineage>
        <taxon>Eukaryota</taxon>
        <taxon>Sar</taxon>
        <taxon>Alveolata</taxon>
        <taxon>Dinophyceae</taxon>
        <taxon>Suessiales</taxon>
        <taxon>Suessiaceae</taxon>
        <taxon>Polarella</taxon>
    </lineage>
</organism>
<feature type="chain" id="PRO_5032480478" evidence="1">
    <location>
        <begin position="23"/>
        <end position="489"/>
    </location>
</feature>
<name>A0A813FB69_POLGL</name>
<keyword evidence="3" id="KW-1185">Reference proteome</keyword>
<gene>
    <name evidence="2" type="ORF">PGLA1383_LOCUS28633</name>
</gene>